<evidence type="ECO:0000256" key="1">
    <source>
        <dbReference type="SAM" id="Phobius"/>
    </source>
</evidence>
<keyword evidence="1" id="KW-0812">Transmembrane</keyword>
<name>A0A1H1ZI47_9PSED</name>
<evidence type="ECO:0000313" key="3">
    <source>
        <dbReference type="Proteomes" id="UP000243359"/>
    </source>
</evidence>
<keyword evidence="3" id="KW-1185">Reference proteome</keyword>
<evidence type="ECO:0000313" key="2">
    <source>
        <dbReference type="EMBL" id="SDT33364.1"/>
    </source>
</evidence>
<reference evidence="3" key="1">
    <citation type="submission" date="2016-10" db="EMBL/GenBank/DDBJ databases">
        <authorList>
            <person name="Varghese N."/>
            <person name="Submissions S."/>
        </authorList>
    </citation>
    <scope>NUCLEOTIDE SEQUENCE [LARGE SCALE GENOMIC DNA]</scope>
    <source>
        <strain evidence="3">KCTC 32247</strain>
    </source>
</reference>
<sequence>MKRNILTICTVVSAIGIATVLYLYGVSVKSLLVSLIFLLCPVLVLIQTARGVRQFDKDIGEAGRKLQRKDLP</sequence>
<dbReference type="RefSeq" id="WP_090352009.1">
    <property type="nucleotide sequence ID" value="NZ_LT629751.1"/>
</dbReference>
<feature type="transmembrane region" description="Helical" evidence="1">
    <location>
        <begin position="5"/>
        <end position="25"/>
    </location>
</feature>
<dbReference type="EMBL" id="LT629751">
    <property type="protein sequence ID" value="SDT33364.1"/>
    <property type="molecule type" value="Genomic_DNA"/>
</dbReference>
<dbReference type="OrthoDB" id="6906329at2"/>
<protein>
    <submittedName>
        <fullName evidence="2">Uncharacterized protein</fullName>
    </submittedName>
</protein>
<keyword evidence="1" id="KW-1133">Transmembrane helix</keyword>
<gene>
    <name evidence="2" type="ORF">SAMN05216221_4272</name>
</gene>
<organism evidence="2 3">
    <name type="scientific">Pseudomonas oryzae</name>
    <dbReference type="NCBI Taxonomy" id="1392877"/>
    <lineage>
        <taxon>Bacteria</taxon>
        <taxon>Pseudomonadati</taxon>
        <taxon>Pseudomonadota</taxon>
        <taxon>Gammaproteobacteria</taxon>
        <taxon>Pseudomonadales</taxon>
        <taxon>Pseudomonadaceae</taxon>
        <taxon>Pseudomonas</taxon>
    </lineage>
</organism>
<proteinExistence type="predicted"/>
<dbReference type="STRING" id="1392877.SAMN05216221_4272"/>
<dbReference type="Proteomes" id="UP000243359">
    <property type="component" value="Chromosome I"/>
</dbReference>
<dbReference type="AlphaFoldDB" id="A0A1H1ZI47"/>
<keyword evidence="1" id="KW-0472">Membrane</keyword>
<accession>A0A1H1ZI47</accession>
<feature type="transmembrane region" description="Helical" evidence="1">
    <location>
        <begin position="31"/>
        <end position="49"/>
    </location>
</feature>